<name>A0A7S4J0F2_9STRA</name>
<keyword evidence="1" id="KW-0195">Cyclin</keyword>
<dbReference type="Pfam" id="PF00134">
    <property type="entry name" value="Cyclin_N"/>
    <property type="match status" value="1"/>
</dbReference>
<dbReference type="SUPFAM" id="SSF47954">
    <property type="entry name" value="Cyclin-like"/>
    <property type="match status" value="1"/>
</dbReference>
<evidence type="ECO:0000256" key="1">
    <source>
        <dbReference type="RuleBase" id="RU000383"/>
    </source>
</evidence>
<proteinExistence type="inferred from homology"/>
<dbReference type="InterPro" id="IPR006671">
    <property type="entry name" value="Cyclin_N"/>
</dbReference>
<dbReference type="InterPro" id="IPR039361">
    <property type="entry name" value="Cyclin"/>
</dbReference>
<dbReference type="FunFam" id="1.10.472.10:FF:000093">
    <property type="entry name" value="Predicted protein"/>
    <property type="match status" value="1"/>
</dbReference>
<evidence type="ECO:0000256" key="2">
    <source>
        <dbReference type="SAM" id="MobiDB-lite"/>
    </source>
</evidence>
<evidence type="ECO:0000259" key="3">
    <source>
        <dbReference type="SMART" id="SM00385"/>
    </source>
</evidence>
<feature type="domain" description="Cyclin-like" evidence="3">
    <location>
        <begin position="60"/>
        <end position="151"/>
    </location>
</feature>
<evidence type="ECO:0000313" key="4">
    <source>
        <dbReference type="EMBL" id="CAE2245824.1"/>
    </source>
</evidence>
<sequence length="314" mass="35338">MVNLSDLETEATYDRIAAMRLVEDAPAYQCSSYLNEDLPSHPMTSANDSIDADCRAKMVNWSLSIVDYCGFNRETVAVALSFVDRFLSQRTTAATEVLSDRRKFQLLFMAALHIAVKTREQMQLDGPLLSKLSRGTYAANEFIEYERHLLELLGWRVSGPTAMDFVREYLLLLPKNGVNPSVQARLLDCAQRQSELAMRDFKFTTIKRSVVGQSAILNSIESMGYHEFPSRQRAEFFATLEDATGLDTKCEVVFESRLWLQEACISICATTTGDHKHESNTTHAQRDHEHAKGSAGESKSDSPVCVSRLSFSRR</sequence>
<dbReference type="AlphaFoldDB" id="A0A7S4J0F2"/>
<gene>
    <name evidence="4" type="ORF">OAUR00152_LOCUS18674</name>
</gene>
<dbReference type="InterPro" id="IPR036915">
    <property type="entry name" value="Cyclin-like_sf"/>
</dbReference>
<dbReference type="InterPro" id="IPR013763">
    <property type="entry name" value="Cyclin-like_dom"/>
</dbReference>
<reference evidence="4" key="1">
    <citation type="submission" date="2021-01" db="EMBL/GenBank/DDBJ databases">
        <authorList>
            <person name="Corre E."/>
            <person name="Pelletier E."/>
            <person name="Niang G."/>
            <person name="Scheremetjew M."/>
            <person name="Finn R."/>
            <person name="Kale V."/>
            <person name="Holt S."/>
            <person name="Cochrane G."/>
            <person name="Meng A."/>
            <person name="Brown T."/>
            <person name="Cohen L."/>
        </authorList>
    </citation>
    <scope>NUCLEOTIDE SEQUENCE</scope>
    <source>
        <strain evidence="4">Isolate 1302-5</strain>
    </source>
</reference>
<comment type="similarity">
    <text evidence="1">Belongs to the cyclin family.</text>
</comment>
<accession>A0A7S4J0F2</accession>
<dbReference type="PANTHER" id="PTHR10177">
    <property type="entry name" value="CYCLINS"/>
    <property type="match status" value="1"/>
</dbReference>
<dbReference type="Gene3D" id="1.10.472.10">
    <property type="entry name" value="Cyclin-like"/>
    <property type="match status" value="2"/>
</dbReference>
<dbReference type="SMART" id="SM00385">
    <property type="entry name" value="CYCLIN"/>
    <property type="match status" value="1"/>
</dbReference>
<organism evidence="4">
    <name type="scientific">Odontella aurita</name>
    <dbReference type="NCBI Taxonomy" id="265563"/>
    <lineage>
        <taxon>Eukaryota</taxon>
        <taxon>Sar</taxon>
        <taxon>Stramenopiles</taxon>
        <taxon>Ochrophyta</taxon>
        <taxon>Bacillariophyta</taxon>
        <taxon>Mediophyceae</taxon>
        <taxon>Biddulphiophycidae</taxon>
        <taxon>Eupodiscales</taxon>
        <taxon>Odontellaceae</taxon>
        <taxon>Odontella</taxon>
    </lineage>
</organism>
<protein>
    <recommendedName>
        <fullName evidence="3">Cyclin-like domain-containing protein</fullName>
    </recommendedName>
</protein>
<dbReference type="EMBL" id="HBKQ01027626">
    <property type="protein sequence ID" value="CAE2245824.1"/>
    <property type="molecule type" value="Transcribed_RNA"/>
</dbReference>
<feature type="region of interest" description="Disordered" evidence="2">
    <location>
        <begin position="275"/>
        <end position="314"/>
    </location>
</feature>
<feature type="compositionally biased region" description="Basic and acidic residues" evidence="2">
    <location>
        <begin position="275"/>
        <end position="292"/>
    </location>
</feature>